<dbReference type="SUPFAM" id="SSF51735">
    <property type="entry name" value="NAD(P)-binding Rossmann-fold domains"/>
    <property type="match status" value="1"/>
</dbReference>
<evidence type="ECO:0008006" key="9">
    <source>
        <dbReference type="Google" id="ProtNLM"/>
    </source>
</evidence>
<evidence type="ECO:0000259" key="5">
    <source>
        <dbReference type="Pfam" id="PF02558"/>
    </source>
</evidence>
<keyword evidence="2" id="KW-0521">NADP</keyword>
<dbReference type="SUPFAM" id="SSF48179">
    <property type="entry name" value="6-phosphogluconate dehydrogenase C-terminal domain-like"/>
    <property type="match status" value="1"/>
</dbReference>
<dbReference type="InterPro" id="IPR036291">
    <property type="entry name" value="NAD(P)-bd_dom_sf"/>
</dbReference>
<keyword evidence="8" id="KW-1185">Reference proteome</keyword>
<name>A0AAN6Z8W6_9PEZI</name>
<organism evidence="7 8">
    <name type="scientific">Trichocladium antarcticum</name>
    <dbReference type="NCBI Taxonomy" id="1450529"/>
    <lineage>
        <taxon>Eukaryota</taxon>
        <taxon>Fungi</taxon>
        <taxon>Dikarya</taxon>
        <taxon>Ascomycota</taxon>
        <taxon>Pezizomycotina</taxon>
        <taxon>Sordariomycetes</taxon>
        <taxon>Sordariomycetidae</taxon>
        <taxon>Sordariales</taxon>
        <taxon>Chaetomiaceae</taxon>
        <taxon>Trichocladium</taxon>
    </lineage>
</organism>
<dbReference type="Pfam" id="PF02558">
    <property type="entry name" value="ApbA"/>
    <property type="match status" value="1"/>
</dbReference>
<dbReference type="InterPro" id="IPR008927">
    <property type="entry name" value="6-PGluconate_DH-like_C_sf"/>
</dbReference>
<dbReference type="Pfam" id="PF08546">
    <property type="entry name" value="ApbA_C"/>
    <property type="match status" value="1"/>
</dbReference>
<dbReference type="Gene3D" id="3.40.50.720">
    <property type="entry name" value="NAD(P)-binding Rossmann-like Domain"/>
    <property type="match status" value="1"/>
</dbReference>
<dbReference type="GO" id="GO:0050661">
    <property type="term" value="F:NADP binding"/>
    <property type="evidence" value="ECO:0007669"/>
    <property type="project" value="TreeGrafter"/>
</dbReference>
<dbReference type="AlphaFoldDB" id="A0AAN6Z8W6"/>
<feature type="compositionally biased region" description="Gly residues" evidence="4">
    <location>
        <begin position="434"/>
        <end position="452"/>
    </location>
</feature>
<dbReference type="Gene3D" id="1.10.1040.10">
    <property type="entry name" value="N-(1-d-carboxylethyl)-l-norvaline Dehydrogenase, domain 2"/>
    <property type="match status" value="1"/>
</dbReference>
<evidence type="ECO:0000259" key="6">
    <source>
        <dbReference type="Pfam" id="PF08546"/>
    </source>
</evidence>
<protein>
    <recommendedName>
        <fullName evidence="9">2-dehydropantoate 2-reductase</fullName>
    </recommendedName>
</protein>
<feature type="compositionally biased region" description="Basic and acidic residues" evidence="4">
    <location>
        <begin position="34"/>
        <end position="48"/>
    </location>
</feature>
<feature type="domain" description="Ketopantoate reductase N-terminal" evidence="5">
    <location>
        <begin position="80"/>
        <end position="239"/>
    </location>
</feature>
<feature type="region of interest" description="Disordered" evidence="4">
    <location>
        <begin position="23"/>
        <end position="48"/>
    </location>
</feature>
<feature type="region of interest" description="Disordered" evidence="4">
    <location>
        <begin position="432"/>
        <end position="458"/>
    </location>
</feature>
<evidence type="ECO:0000256" key="3">
    <source>
        <dbReference type="ARBA" id="ARBA00023002"/>
    </source>
</evidence>
<evidence type="ECO:0000256" key="2">
    <source>
        <dbReference type="ARBA" id="ARBA00022857"/>
    </source>
</evidence>
<dbReference type="GO" id="GO:0008677">
    <property type="term" value="F:2-dehydropantoate 2-reductase activity"/>
    <property type="evidence" value="ECO:0007669"/>
    <property type="project" value="TreeGrafter"/>
</dbReference>
<reference evidence="7" key="2">
    <citation type="submission" date="2023-05" db="EMBL/GenBank/DDBJ databases">
        <authorList>
            <consortium name="Lawrence Berkeley National Laboratory"/>
            <person name="Steindorff A."/>
            <person name="Hensen N."/>
            <person name="Bonometti L."/>
            <person name="Westerberg I."/>
            <person name="Brannstrom I.O."/>
            <person name="Guillou S."/>
            <person name="Cros-Aarteil S."/>
            <person name="Calhoun S."/>
            <person name="Haridas S."/>
            <person name="Kuo A."/>
            <person name="Mondo S."/>
            <person name="Pangilinan J."/>
            <person name="Riley R."/>
            <person name="Labutti K."/>
            <person name="Andreopoulos B."/>
            <person name="Lipzen A."/>
            <person name="Chen C."/>
            <person name="Yanf M."/>
            <person name="Daum C."/>
            <person name="Ng V."/>
            <person name="Clum A."/>
            <person name="Ohm R."/>
            <person name="Martin F."/>
            <person name="Silar P."/>
            <person name="Natvig D."/>
            <person name="Lalanne C."/>
            <person name="Gautier V."/>
            <person name="Ament-Velasquez S.L."/>
            <person name="Kruys A."/>
            <person name="Hutchinson M.I."/>
            <person name="Powell A.J."/>
            <person name="Barry K."/>
            <person name="Miller A.N."/>
            <person name="Grigoriev I.V."/>
            <person name="Debuchy R."/>
            <person name="Gladieux P."/>
            <person name="Thoren M.H."/>
            <person name="Johannesson H."/>
        </authorList>
    </citation>
    <scope>NUCLEOTIDE SEQUENCE</scope>
    <source>
        <strain evidence="7">CBS 123565</strain>
    </source>
</reference>
<sequence length="458" mass="51369">MECSARPSPAAWRQQGTLCIAEPVPTPHATQYEVPEREPRPQEHREQERIQSKVALWDSGVREVAAPAQVMRPFDTSDQIYVMGLDLTGRYIAHTLAGCQTIPPVRYIIHEQYLHRKWDEANRRLTVYRADKRIVRDRVIVEDTSELVDSSQDIIENLIVTVPAGQVVQALENIQHRLNHRSTICLVNDGLGVAEALTEAYFHVEAKRPIFLLGHFSTALGHTDQRFSVQEVSPGRLYLSLFTKAREPDARVRIKSHPPLERTARATHFIRLLTAMPGLNATGHPMTDFLRHKLPTIAFRSIVDPLATLFGCTYDQLPGNMYARQLIDQIIGELSHVVSRLPECRNSELSRQTAVVSMLRKEVLRKLMLQKNADSRMRANTGRGWNTDLDFLAGYFIRRGRELQANVPTLNSITLAVKAKQMIRKARLEQLKAQGGGLPKGAPGGGGGGGQDQAGQKQ</sequence>
<reference evidence="7" key="1">
    <citation type="journal article" date="2023" name="Mol. Phylogenet. Evol.">
        <title>Genome-scale phylogeny and comparative genomics of the fungal order Sordariales.</title>
        <authorList>
            <person name="Hensen N."/>
            <person name="Bonometti L."/>
            <person name="Westerberg I."/>
            <person name="Brannstrom I.O."/>
            <person name="Guillou S."/>
            <person name="Cros-Aarteil S."/>
            <person name="Calhoun S."/>
            <person name="Haridas S."/>
            <person name="Kuo A."/>
            <person name="Mondo S."/>
            <person name="Pangilinan J."/>
            <person name="Riley R."/>
            <person name="LaButti K."/>
            <person name="Andreopoulos B."/>
            <person name="Lipzen A."/>
            <person name="Chen C."/>
            <person name="Yan M."/>
            <person name="Daum C."/>
            <person name="Ng V."/>
            <person name="Clum A."/>
            <person name="Steindorff A."/>
            <person name="Ohm R.A."/>
            <person name="Martin F."/>
            <person name="Silar P."/>
            <person name="Natvig D.O."/>
            <person name="Lalanne C."/>
            <person name="Gautier V."/>
            <person name="Ament-Velasquez S.L."/>
            <person name="Kruys A."/>
            <person name="Hutchinson M.I."/>
            <person name="Powell A.J."/>
            <person name="Barry K."/>
            <person name="Miller A.N."/>
            <person name="Grigoriev I.V."/>
            <person name="Debuchy R."/>
            <person name="Gladieux P."/>
            <person name="Hiltunen Thoren M."/>
            <person name="Johannesson H."/>
        </authorList>
    </citation>
    <scope>NUCLEOTIDE SEQUENCE</scope>
    <source>
        <strain evidence="7">CBS 123565</strain>
    </source>
</reference>
<dbReference type="InterPro" id="IPR013328">
    <property type="entry name" value="6PGD_dom2"/>
</dbReference>
<dbReference type="InterPro" id="IPR050838">
    <property type="entry name" value="Ketopantoate_reductase"/>
</dbReference>
<gene>
    <name evidence="7" type="ORF">BT67DRAFT_465219</name>
</gene>
<dbReference type="PANTHER" id="PTHR43765">
    <property type="entry name" value="2-DEHYDROPANTOATE 2-REDUCTASE-RELATED"/>
    <property type="match status" value="1"/>
</dbReference>
<dbReference type="InterPro" id="IPR013752">
    <property type="entry name" value="KPA_reductase"/>
</dbReference>
<comment type="caution">
    <text evidence="7">The sequence shown here is derived from an EMBL/GenBank/DDBJ whole genome shotgun (WGS) entry which is preliminary data.</text>
</comment>
<evidence type="ECO:0000256" key="1">
    <source>
        <dbReference type="ARBA" id="ARBA00007870"/>
    </source>
</evidence>
<comment type="similarity">
    <text evidence="1">Belongs to the ketopantoate reductase family.</text>
</comment>
<evidence type="ECO:0000313" key="7">
    <source>
        <dbReference type="EMBL" id="KAK4130145.1"/>
    </source>
</evidence>
<proteinExistence type="inferred from homology"/>
<dbReference type="Proteomes" id="UP001304895">
    <property type="component" value="Unassembled WGS sequence"/>
</dbReference>
<evidence type="ECO:0000256" key="4">
    <source>
        <dbReference type="SAM" id="MobiDB-lite"/>
    </source>
</evidence>
<feature type="domain" description="Ketopantoate reductase C-terminal" evidence="6">
    <location>
        <begin position="289"/>
        <end position="421"/>
    </location>
</feature>
<evidence type="ECO:0000313" key="8">
    <source>
        <dbReference type="Proteomes" id="UP001304895"/>
    </source>
</evidence>
<dbReference type="EMBL" id="MU853442">
    <property type="protein sequence ID" value="KAK4130145.1"/>
    <property type="molecule type" value="Genomic_DNA"/>
</dbReference>
<dbReference type="GO" id="GO:0005739">
    <property type="term" value="C:mitochondrion"/>
    <property type="evidence" value="ECO:0007669"/>
    <property type="project" value="TreeGrafter"/>
</dbReference>
<dbReference type="PANTHER" id="PTHR43765:SF2">
    <property type="entry name" value="2-DEHYDROPANTOATE 2-REDUCTASE"/>
    <property type="match status" value="1"/>
</dbReference>
<accession>A0AAN6Z8W6</accession>
<dbReference type="InterPro" id="IPR013332">
    <property type="entry name" value="KPR_N"/>
</dbReference>
<keyword evidence="3" id="KW-0560">Oxidoreductase</keyword>